<sequence length="201" mass="21614">MPTYDTLIHGGRIIDGTGNPWFYGDVAIRGQQIAAVTPGGLIPIDQAEHSVQANGLVVSPGFIDIQSHSIAPLMKDGRSLSKITQGVTTEVMGELWTPAPFGGRIKNPIGFKVYADMLPDWVKQAMSWSRFGHWLDAMMDHGVSPNVGSFLGGGTLRNFVKGLDMGPPSVEEMKLMQRLMAEAMEDGAFGVASALIYPPDA</sequence>
<name>A0A382TBL8_9ZZZZ</name>
<accession>A0A382TBL8</accession>
<dbReference type="Gene3D" id="2.30.40.10">
    <property type="entry name" value="Urease, subunit C, domain 1"/>
    <property type="match status" value="1"/>
</dbReference>
<feature type="non-terminal residue" evidence="1">
    <location>
        <position position="201"/>
    </location>
</feature>
<evidence type="ECO:0000313" key="1">
    <source>
        <dbReference type="EMBL" id="SVD19520.1"/>
    </source>
</evidence>
<organism evidence="1">
    <name type="scientific">marine metagenome</name>
    <dbReference type="NCBI Taxonomy" id="408172"/>
    <lineage>
        <taxon>unclassified sequences</taxon>
        <taxon>metagenomes</taxon>
        <taxon>ecological metagenomes</taxon>
    </lineage>
</organism>
<gene>
    <name evidence="1" type="ORF">METZ01_LOCUS372374</name>
</gene>
<dbReference type="Gene3D" id="3.20.20.140">
    <property type="entry name" value="Metal-dependent hydrolases"/>
    <property type="match status" value="1"/>
</dbReference>
<dbReference type="SUPFAM" id="SSF51556">
    <property type="entry name" value="Metallo-dependent hydrolases"/>
    <property type="match status" value="1"/>
</dbReference>
<dbReference type="GO" id="GO:0016810">
    <property type="term" value="F:hydrolase activity, acting on carbon-nitrogen (but not peptide) bonds"/>
    <property type="evidence" value="ECO:0007669"/>
    <property type="project" value="InterPro"/>
</dbReference>
<dbReference type="SUPFAM" id="SSF51338">
    <property type="entry name" value="Composite domain of metallo-dependent hydrolases"/>
    <property type="match status" value="1"/>
</dbReference>
<proteinExistence type="predicted"/>
<dbReference type="EMBL" id="UINC01135400">
    <property type="protein sequence ID" value="SVD19520.1"/>
    <property type="molecule type" value="Genomic_DNA"/>
</dbReference>
<evidence type="ECO:0008006" key="2">
    <source>
        <dbReference type="Google" id="ProtNLM"/>
    </source>
</evidence>
<dbReference type="AlphaFoldDB" id="A0A382TBL8"/>
<dbReference type="InterPro" id="IPR011059">
    <property type="entry name" value="Metal-dep_hydrolase_composite"/>
</dbReference>
<protein>
    <recommendedName>
        <fullName evidence="2">Amidohydrolase 3 domain-containing protein</fullName>
    </recommendedName>
</protein>
<reference evidence="1" key="1">
    <citation type="submission" date="2018-05" db="EMBL/GenBank/DDBJ databases">
        <authorList>
            <person name="Lanie J.A."/>
            <person name="Ng W.-L."/>
            <person name="Kazmierczak K.M."/>
            <person name="Andrzejewski T.M."/>
            <person name="Davidsen T.M."/>
            <person name="Wayne K.J."/>
            <person name="Tettelin H."/>
            <person name="Glass J.I."/>
            <person name="Rusch D."/>
            <person name="Podicherti R."/>
            <person name="Tsui H.-C.T."/>
            <person name="Winkler M.E."/>
        </authorList>
    </citation>
    <scope>NUCLEOTIDE SEQUENCE</scope>
</reference>
<dbReference type="InterPro" id="IPR032466">
    <property type="entry name" value="Metal_Hydrolase"/>
</dbReference>